<accession>A0AAE3R7G9</accession>
<dbReference type="Proteomes" id="UP001232063">
    <property type="component" value="Unassembled WGS sequence"/>
</dbReference>
<dbReference type="PROSITE" id="PS51257">
    <property type="entry name" value="PROKAR_LIPOPROTEIN"/>
    <property type="match status" value="1"/>
</dbReference>
<organism evidence="1 2">
    <name type="scientific">Xanthocytophaga agilis</name>
    <dbReference type="NCBI Taxonomy" id="3048010"/>
    <lineage>
        <taxon>Bacteria</taxon>
        <taxon>Pseudomonadati</taxon>
        <taxon>Bacteroidota</taxon>
        <taxon>Cytophagia</taxon>
        <taxon>Cytophagales</taxon>
        <taxon>Rhodocytophagaceae</taxon>
        <taxon>Xanthocytophaga</taxon>
    </lineage>
</organism>
<evidence type="ECO:0000313" key="1">
    <source>
        <dbReference type="EMBL" id="MDJ1505241.1"/>
    </source>
</evidence>
<evidence type="ECO:0000313" key="2">
    <source>
        <dbReference type="Proteomes" id="UP001232063"/>
    </source>
</evidence>
<keyword evidence="2" id="KW-1185">Reference proteome</keyword>
<name>A0AAE3R7G9_9BACT</name>
<protein>
    <submittedName>
        <fullName evidence="1">Uncharacterized protein</fullName>
    </submittedName>
</protein>
<dbReference type="RefSeq" id="WP_314517133.1">
    <property type="nucleotide sequence ID" value="NZ_JASJOU010000015.1"/>
</dbReference>
<dbReference type="Gene3D" id="2.60.40.2340">
    <property type="match status" value="1"/>
</dbReference>
<dbReference type="AlphaFoldDB" id="A0AAE3R7G9"/>
<gene>
    <name evidence="1" type="ORF">QNI22_31590</name>
</gene>
<proteinExistence type="predicted"/>
<reference evidence="1" key="1">
    <citation type="submission" date="2023-05" db="EMBL/GenBank/DDBJ databases">
        <authorList>
            <person name="Zhang X."/>
        </authorList>
    </citation>
    <scope>NUCLEOTIDE SEQUENCE</scope>
    <source>
        <strain evidence="1">BD1B2-1</strain>
    </source>
</reference>
<comment type="caution">
    <text evidence="1">The sequence shown here is derived from an EMBL/GenBank/DDBJ whole genome shotgun (WGS) entry which is preliminary data.</text>
</comment>
<sequence>MRLYITFPYSMWAILFLTGVLTSCKKETEYAPYPYSSITAFEIPTGANSIQAAVSDNRLTVYWPYYQMIPDSIAPVVSVSERATVEPASGKKIPLKDGVTYIVKAESGATTTYTLKLVINQAEPIFDQVPATIPLYSQFSLTGQNFLADTAKTSLLLVSSTGTQYPIALTALTGNSASGTAIHAQLDTGNYSIKLVTGYRSVTSNAMVHITSPVTNPYFDPFIESGTRVKRGSSLTLKTHNLEGYTITQIRLGTLTTRVPFEQTGEDELTLQIPESYPIGSYNRFRIYYSGSASAGNYYSFLLYPITITE</sequence>
<dbReference type="EMBL" id="JASJOU010000015">
    <property type="protein sequence ID" value="MDJ1505241.1"/>
    <property type="molecule type" value="Genomic_DNA"/>
</dbReference>